<evidence type="ECO:0000256" key="10">
    <source>
        <dbReference type="ARBA" id="ARBA00022777"/>
    </source>
</evidence>
<dbReference type="InterPro" id="IPR003594">
    <property type="entry name" value="HATPase_dom"/>
</dbReference>
<evidence type="ECO:0000256" key="8">
    <source>
        <dbReference type="ARBA" id="ARBA00022692"/>
    </source>
</evidence>
<keyword evidence="13" id="KW-0902">Two-component regulatory system</keyword>
<keyword evidence="7" id="KW-0808">Transferase</keyword>
<dbReference type="Gene3D" id="3.30.450.20">
    <property type="entry name" value="PAS domain"/>
    <property type="match status" value="2"/>
</dbReference>
<evidence type="ECO:0000256" key="16">
    <source>
        <dbReference type="ARBA" id="ARBA00073143"/>
    </source>
</evidence>
<dbReference type="AlphaFoldDB" id="A0A1I1LP49"/>
<keyword evidence="14 18" id="KW-0472">Membrane</keyword>
<keyword evidence="17" id="KW-0175">Coiled coil</keyword>
<keyword evidence="4" id="KW-1003">Cell membrane</keyword>
<feature type="transmembrane region" description="Helical" evidence="18">
    <location>
        <begin position="291"/>
        <end position="311"/>
    </location>
</feature>
<evidence type="ECO:0000256" key="5">
    <source>
        <dbReference type="ARBA" id="ARBA00022519"/>
    </source>
</evidence>
<dbReference type="EC" id="2.7.13.3" evidence="3"/>
<dbReference type="InterPro" id="IPR036097">
    <property type="entry name" value="HisK_dim/P_sf"/>
</dbReference>
<dbReference type="PANTHER" id="PTHR43065">
    <property type="entry name" value="SENSOR HISTIDINE KINASE"/>
    <property type="match status" value="1"/>
</dbReference>
<dbReference type="SUPFAM" id="SSF55874">
    <property type="entry name" value="ATPase domain of HSP90 chaperone/DNA topoisomerase II/histidine kinase"/>
    <property type="match status" value="1"/>
</dbReference>
<dbReference type="SMART" id="SM00388">
    <property type="entry name" value="HisKA"/>
    <property type="match status" value="1"/>
</dbReference>
<evidence type="ECO:0000256" key="2">
    <source>
        <dbReference type="ARBA" id="ARBA00004429"/>
    </source>
</evidence>
<dbReference type="PIRSF" id="PIRSF036431">
    <property type="entry name" value="STHK_DctB"/>
    <property type="match status" value="1"/>
</dbReference>
<evidence type="ECO:0000256" key="13">
    <source>
        <dbReference type="ARBA" id="ARBA00023012"/>
    </source>
</evidence>
<dbReference type="GO" id="GO:0005524">
    <property type="term" value="F:ATP binding"/>
    <property type="evidence" value="ECO:0007669"/>
    <property type="project" value="UniProtKB-KW"/>
</dbReference>
<dbReference type="SUPFAM" id="SSF47384">
    <property type="entry name" value="Homodimeric domain of signal transducing histidine kinase"/>
    <property type="match status" value="1"/>
</dbReference>
<dbReference type="RefSeq" id="WP_093454041.1">
    <property type="nucleotide sequence ID" value="NZ_FNZG01000004.1"/>
</dbReference>
<accession>A0A1I1LP49</accession>
<evidence type="ECO:0000256" key="7">
    <source>
        <dbReference type="ARBA" id="ARBA00022679"/>
    </source>
</evidence>
<dbReference type="SUPFAM" id="SSF103190">
    <property type="entry name" value="Sensory domain-like"/>
    <property type="match status" value="1"/>
</dbReference>
<dbReference type="InterPro" id="IPR017055">
    <property type="entry name" value="Sig_transdc_His_kinase_DctB"/>
</dbReference>
<evidence type="ECO:0000256" key="9">
    <source>
        <dbReference type="ARBA" id="ARBA00022741"/>
    </source>
</evidence>
<dbReference type="InterPro" id="IPR003661">
    <property type="entry name" value="HisK_dim/P_dom"/>
</dbReference>
<keyword evidence="6" id="KW-0597">Phosphoprotein</keyword>
<dbReference type="OrthoDB" id="7568856at2"/>
<evidence type="ECO:0000256" key="12">
    <source>
        <dbReference type="ARBA" id="ARBA00022989"/>
    </source>
</evidence>
<dbReference type="SMART" id="SM00387">
    <property type="entry name" value="HATPase_c"/>
    <property type="match status" value="1"/>
</dbReference>
<evidence type="ECO:0000256" key="4">
    <source>
        <dbReference type="ARBA" id="ARBA00022475"/>
    </source>
</evidence>
<gene>
    <name evidence="20" type="ORF">SAMN05421762_2033</name>
</gene>
<comment type="function">
    <text evidence="15">Member of the two-component regulatory system DctB/DctD involved in the transport of C4-dicarboxylates. DctB functions as a membrane-associated protein kinase that phosphorylates DctD in response to environmental signals.</text>
</comment>
<sequence length="591" mass="64836">MADSTTSDRPDRSIGGRAFSWRSRLALGLFLAVAVVTVWVTNSALTDRFTQNTRNRAELRLALYGGNLVSELRRNSIVPQLLARDPTLLGALNSNDFSQSTQRLISFVDEIGAASLMLLDKDGRTVAATDRNRLGEAHLGTKHYIDALRSSGTIFTVSEREGVGYQFIYSRKMESNGTTVGVIVVEVDLQKFERAWAGISDAILVTDSTGRIILATEPRWRSLTEGEALTREPPETAIQRAIQATADWSALPPDAYVKGEAVMRVASRLPFRGWQIASFTTYASVREKVNGFLALETMGFAILMALAFYALSRKNALRMNFFRMESAELRALNQRLQREIAERERMQKSLDVAEQTLAQSSKLAALGEMSAAVSHELNQPLAAMKTYLAGAALLLRRNRPEEALSSFQRIDDLISRMGAITRQLKSYARKGGDQFSPVNVGDALNSAMSMMEPQLRQRQVRITRTVPECNVRVLADRVRLEQVLINLLRNALDATSTVSDPAVDVILAAGETASITVRDNGTGIENLDQLFEPFYTTKRPGDGVGLGLAISSGIVNDFGGRLTARNAEGGGAVFEIQLPILSEAEEIEAAE</sequence>
<feature type="coiled-coil region" evidence="17">
    <location>
        <begin position="319"/>
        <end position="356"/>
    </location>
</feature>
<protein>
    <recommendedName>
        <fullName evidence="16">C4-dicarboxylate transport sensor protein DctB</fullName>
        <ecNumber evidence="3">2.7.13.3</ecNumber>
    </recommendedName>
</protein>
<dbReference type="InterPro" id="IPR036890">
    <property type="entry name" value="HATPase_C_sf"/>
</dbReference>
<keyword evidence="8 18" id="KW-0812">Transmembrane</keyword>
<dbReference type="FunFam" id="1.10.287.130:FF:000049">
    <property type="entry name" value="C4-dicarboxylate transport sensor protein DctB"/>
    <property type="match status" value="1"/>
</dbReference>
<name>A0A1I1LP49_9RHOB</name>
<evidence type="ECO:0000256" key="15">
    <source>
        <dbReference type="ARBA" id="ARBA00059004"/>
    </source>
</evidence>
<dbReference type="Gene3D" id="1.10.287.130">
    <property type="match status" value="1"/>
</dbReference>
<evidence type="ECO:0000256" key="11">
    <source>
        <dbReference type="ARBA" id="ARBA00022840"/>
    </source>
</evidence>
<dbReference type="Pfam" id="PF02518">
    <property type="entry name" value="HATPase_c"/>
    <property type="match status" value="1"/>
</dbReference>
<dbReference type="Proteomes" id="UP000231644">
    <property type="component" value="Unassembled WGS sequence"/>
</dbReference>
<dbReference type="STRING" id="517719.SAMN05421762_2033"/>
<dbReference type="Gene3D" id="3.30.565.10">
    <property type="entry name" value="Histidine kinase-like ATPase, C-terminal domain"/>
    <property type="match status" value="1"/>
</dbReference>
<keyword evidence="9" id="KW-0547">Nucleotide-binding</keyword>
<keyword evidence="5" id="KW-0997">Cell inner membrane</keyword>
<dbReference type="CDD" id="cd18773">
    <property type="entry name" value="PDC1_HK_sensor"/>
    <property type="match status" value="1"/>
</dbReference>
<comment type="subcellular location">
    <subcellularLocation>
        <location evidence="2">Cell inner membrane</location>
        <topology evidence="2">Multi-pass membrane protein</topology>
    </subcellularLocation>
</comment>
<evidence type="ECO:0000256" key="14">
    <source>
        <dbReference type="ARBA" id="ARBA00023136"/>
    </source>
</evidence>
<keyword evidence="21" id="KW-1185">Reference proteome</keyword>
<evidence type="ECO:0000313" key="21">
    <source>
        <dbReference type="Proteomes" id="UP000231644"/>
    </source>
</evidence>
<evidence type="ECO:0000256" key="3">
    <source>
        <dbReference type="ARBA" id="ARBA00012438"/>
    </source>
</evidence>
<evidence type="ECO:0000256" key="17">
    <source>
        <dbReference type="SAM" id="Coils"/>
    </source>
</evidence>
<feature type="domain" description="Histidine kinase" evidence="19">
    <location>
        <begin position="372"/>
        <end position="582"/>
    </location>
</feature>
<reference evidence="20 21" key="1">
    <citation type="submission" date="2016-10" db="EMBL/GenBank/DDBJ databases">
        <authorList>
            <person name="de Groot N.N."/>
        </authorList>
    </citation>
    <scope>NUCLEOTIDE SEQUENCE [LARGE SCALE GENOMIC DNA]</scope>
    <source>
        <strain evidence="20 21">DSM 29619</strain>
    </source>
</reference>
<dbReference type="EMBL" id="FOLX01000001">
    <property type="protein sequence ID" value="SFC74312.1"/>
    <property type="molecule type" value="Genomic_DNA"/>
</dbReference>
<evidence type="ECO:0000256" key="1">
    <source>
        <dbReference type="ARBA" id="ARBA00000085"/>
    </source>
</evidence>
<keyword evidence="11" id="KW-0067">ATP-binding</keyword>
<dbReference type="PRINTS" id="PR00344">
    <property type="entry name" value="BCTRLSENSOR"/>
</dbReference>
<evidence type="ECO:0000259" key="19">
    <source>
        <dbReference type="PROSITE" id="PS50109"/>
    </source>
</evidence>
<dbReference type="InterPro" id="IPR004358">
    <property type="entry name" value="Sig_transdc_His_kin-like_C"/>
</dbReference>
<evidence type="ECO:0000256" key="6">
    <source>
        <dbReference type="ARBA" id="ARBA00022553"/>
    </source>
</evidence>
<evidence type="ECO:0000256" key="18">
    <source>
        <dbReference type="SAM" id="Phobius"/>
    </source>
</evidence>
<dbReference type="PANTHER" id="PTHR43065:SF46">
    <property type="entry name" value="C4-DICARBOXYLATE TRANSPORT SENSOR PROTEIN DCTB"/>
    <property type="match status" value="1"/>
</dbReference>
<dbReference type="Pfam" id="PF00512">
    <property type="entry name" value="HisKA"/>
    <property type="match status" value="1"/>
</dbReference>
<dbReference type="PROSITE" id="PS50109">
    <property type="entry name" value="HIS_KIN"/>
    <property type="match status" value="1"/>
</dbReference>
<dbReference type="GO" id="GO:0005886">
    <property type="term" value="C:plasma membrane"/>
    <property type="evidence" value="ECO:0007669"/>
    <property type="project" value="UniProtKB-SubCell"/>
</dbReference>
<dbReference type="InterPro" id="IPR029151">
    <property type="entry name" value="Sensor-like_sf"/>
</dbReference>
<comment type="catalytic activity">
    <reaction evidence="1">
        <text>ATP + protein L-histidine = ADP + protein N-phospho-L-histidine.</text>
        <dbReference type="EC" id="2.7.13.3"/>
    </reaction>
</comment>
<evidence type="ECO:0000313" key="20">
    <source>
        <dbReference type="EMBL" id="SFC74312.1"/>
    </source>
</evidence>
<keyword evidence="10 20" id="KW-0418">Kinase</keyword>
<dbReference type="InterPro" id="IPR005467">
    <property type="entry name" value="His_kinase_dom"/>
</dbReference>
<dbReference type="GO" id="GO:0000155">
    <property type="term" value="F:phosphorelay sensor kinase activity"/>
    <property type="evidence" value="ECO:0007669"/>
    <property type="project" value="InterPro"/>
</dbReference>
<feature type="transmembrane region" description="Helical" evidence="18">
    <location>
        <begin position="21"/>
        <end position="40"/>
    </location>
</feature>
<proteinExistence type="predicted"/>
<organism evidence="20 21">
    <name type="scientific">Pseudooceanicola nitratireducens</name>
    <dbReference type="NCBI Taxonomy" id="517719"/>
    <lineage>
        <taxon>Bacteria</taxon>
        <taxon>Pseudomonadati</taxon>
        <taxon>Pseudomonadota</taxon>
        <taxon>Alphaproteobacteria</taxon>
        <taxon>Rhodobacterales</taxon>
        <taxon>Paracoccaceae</taxon>
        <taxon>Pseudooceanicola</taxon>
    </lineage>
</organism>
<keyword evidence="12 18" id="KW-1133">Transmembrane helix</keyword>
<dbReference type="CDD" id="cd00082">
    <property type="entry name" value="HisKA"/>
    <property type="match status" value="1"/>
</dbReference>